<dbReference type="AlphaFoldDB" id="A0A422NBH3"/>
<feature type="region of interest" description="Disordered" evidence="1">
    <location>
        <begin position="48"/>
        <end position="78"/>
    </location>
</feature>
<dbReference type="EMBL" id="MKKU01000752">
    <property type="protein sequence ID" value="RNF02838.1"/>
    <property type="molecule type" value="Genomic_DNA"/>
</dbReference>
<dbReference type="InterPro" id="IPR036034">
    <property type="entry name" value="PDZ_sf"/>
</dbReference>
<feature type="compositionally biased region" description="Polar residues" evidence="1">
    <location>
        <begin position="68"/>
        <end position="77"/>
    </location>
</feature>
<feature type="transmembrane region" description="Helical" evidence="2">
    <location>
        <begin position="6"/>
        <end position="26"/>
    </location>
</feature>
<dbReference type="InterPro" id="IPR041489">
    <property type="entry name" value="PDZ_6"/>
</dbReference>
<evidence type="ECO:0000256" key="2">
    <source>
        <dbReference type="SAM" id="Phobius"/>
    </source>
</evidence>
<dbReference type="PROSITE" id="PS50106">
    <property type="entry name" value="PDZ"/>
    <property type="match status" value="1"/>
</dbReference>
<dbReference type="InterPro" id="IPR001478">
    <property type="entry name" value="PDZ"/>
</dbReference>
<keyword evidence="2" id="KW-0812">Transmembrane</keyword>
<evidence type="ECO:0000313" key="4">
    <source>
        <dbReference type="EMBL" id="RNF02838.1"/>
    </source>
</evidence>
<dbReference type="Pfam" id="PF17820">
    <property type="entry name" value="PDZ_6"/>
    <property type="match status" value="1"/>
</dbReference>
<feature type="domain" description="PDZ" evidence="3">
    <location>
        <begin position="106"/>
        <end position="175"/>
    </location>
</feature>
<sequence>MAFHMLAWIYRTVTAAALAALLLVLYRRIFRLRNKRLTSAASATSFAPSASFRSPKSSPASRTESPPMVTSTSSTEMPVTALGHGSDHRAAIVKGKEGKQNIFYDGVNFENNREIVKAIPFLGFSLADNVLEGALVVDGLFSGGPAHQAGLRIDDELLEVNGGAVLNLQEAHELVAENCVPGSLASMTFRRQGGEPFEVQLRVMTAECRFSGDPLYFDPTRHGIQESAREKRETSSWRDLQ</sequence>
<protein>
    <submittedName>
        <fullName evidence="4">Kinetoplast DNA-associated protein</fullName>
    </submittedName>
</protein>
<organism evidence="4 5">
    <name type="scientific">Trypanosoma conorhini</name>
    <dbReference type="NCBI Taxonomy" id="83891"/>
    <lineage>
        <taxon>Eukaryota</taxon>
        <taxon>Discoba</taxon>
        <taxon>Euglenozoa</taxon>
        <taxon>Kinetoplastea</taxon>
        <taxon>Metakinetoplastina</taxon>
        <taxon>Trypanosomatida</taxon>
        <taxon>Trypanosomatidae</taxon>
        <taxon>Trypanosoma</taxon>
    </lineage>
</organism>
<name>A0A422NBH3_9TRYP</name>
<evidence type="ECO:0000313" key="5">
    <source>
        <dbReference type="Proteomes" id="UP000284403"/>
    </source>
</evidence>
<proteinExistence type="predicted"/>
<dbReference type="GeneID" id="40321922"/>
<reference evidence="4 5" key="1">
    <citation type="journal article" date="2018" name="BMC Genomics">
        <title>Genomic comparison of Trypanosoma conorhini and Trypanosoma rangeli to Trypanosoma cruzi strains of high and low virulence.</title>
        <authorList>
            <person name="Bradwell K.R."/>
            <person name="Koparde V.N."/>
            <person name="Matveyev A.V."/>
            <person name="Serrano M.G."/>
            <person name="Alves J.M."/>
            <person name="Parikh H."/>
            <person name="Huang B."/>
            <person name="Lee V."/>
            <person name="Espinosa-Alvarez O."/>
            <person name="Ortiz P.A."/>
            <person name="Costa-Martins A.G."/>
            <person name="Teixeira M.M."/>
            <person name="Buck G.A."/>
        </authorList>
    </citation>
    <scope>NUCLEOTIDE SEQUENCE [LARGE SCALE GENOMIC DNA]</scope>
    <source>
        <strain evidence="4 5">025E</strain>
    </source>
</reference>
<dbReference type="SMART" id="SM00228">
    <property type="entry name" value="PDZ"/>
    <property type="match status" value="1"/>
</dbReference>
<gene>
    <name evidence="4" type="ORF">Tco025E_08311</name>
</gene>
<accession>A0A422NBH3</accession>
<dbReference type="SUPFAM" id="SSF50156">
    <property type="entry name" value="PDZ domain-like"/>
    <property type="match status" value="1"/>
</dbReference>
<evidence type="ECO:0000256" key="1">
    <source>
        <dbReference type="SAM" id="MobiDB-lite"/>
    </source>
</evidence>
<keyword evidence="5" id="KW-1185">Reference proteome</keyword>
<dbReference type="OrthoDB" id="252897at2759"/>
<feature type="compositionally biased region" description="Low complexity" evidence="1">
    <location>
        <begin position="48"/>
        <end position="62"/>
    </location>
</feature>
<comment type="caution">
    <text evidence="4">The sequence shown here is derived from an EMBL/GenBank/DDBJ whole genome shotgun (WGS) entry which is preliminary data.</text>
</comment>
<keyword evidence="2" id="KW-0472">Membrane</keyword>
<dbReference type="Gene3D" id="2.30.42.10">
    <property type="match status" value="1"/>
</dbReference>
<feature type="region of interest" description="Disordered" evidence="1">
    <location>
        <begin position="221"/>
        <end position="241"/>
    </location>
</feature>
<dbReference type="Proteomes" id="UP000284403">
    <property type="component" value="Unassembled WGS sequence"/>
</dbReference>
<evidence type="ECO:0000259" key="3">
    <source>
        <dbReference type="PROSITE" id="PS50106"/>
    </source>
</evidence>
<dbReference type="RefSeq" id="XP_029224725.1">
    <property type="nucleotide sequence ID" value="XM_029375164.1"/>
</dbReference>
<keyword evidence="2" id="KW-1133">Transmembrane helix</keyword>